<dbReference type="eggNOG" id="ENOG502SB1A">
    <property type="taxonomic scope" value="Eukaryota"/>
</dbReference>
<dbReference type="EnsemblMetazoa" id="Aqu2.1.35642_001">
    <property type="protein sequence ID" value="Aqu2.1.35642_001"/>
    <property type="gene ID" value="Aqu2.1.35642"/>
</dbReference>
<protein>
    <submittedName>
        <fullName evidence="1">Uncharacterized protein</fullName>
    </submittedName>
</protein>
<evidence type="ECO:0000313" key="1">
    <source>
        <dbReference type="EnsemblMetazoa" id="Aqu2.1.35642_001"/>
    </source>
</evidence>
<organism evidence="1">
    <name type="scientific">Amphimedon queenslandica</name>
    <name type="common">Sponge</name>
    <dbReference type="NCBI Taxonomy" id="400682"/>
    <lineage>
        <taxon>Eukaryota</taxon>
        <taxon>Metazoa</taxon>
        <taxon>Porifera</taxon>
        <taxon>Demospongiae</taxon>
        <taxon>Heteroscleromorpha</taxon>
        <taxon>Haplosclerida</taxon>
        <taxon>Niphatidae</taxon>
        <taxon>Amphimedon</taxon>
    </lineage>
</organism>
<reference evidence="1" key="1">
    <citation type="submission" date="2017-05" db="UniProtKB">
        <authorList>
            <consortium name="EnsemblMetazoa"/>
        </authorList>
    </citation>
    <scope>IDENTIFICATION</scope>
</reference>
<dbReference type="InParanoid" id="A0A1X7V808"/>
<dbReference type="AlphaFoldDB" id="A0A1X7V808"/>
<accession>A0A1X7V808</accession>
<name>A0A1X7V808_AMPQE</name>
<sequence>YIKETRKTVGVINTSVAVAMAMGIVFAKNPSLLCQNGGHLSITSWAKSLMKRMGYVKRKCSNAAKVTVDDFELVKEFLADISAEVLMFDIPIQLVFNWDQT</sequence>
<proteinExistence type="predicted"/>